<sequence>MNDVGYRSRALAGWLLHRVLDRGQKLNSVLFEAQELGGRMSRMAPRDRAFVHLLVVTVLRRLGQIDDALIRCLDRPLNRLALPAKNILRLAAAQTMFLNTPGHAVADGAVRSLRPREEHLKGLVNAVSRRLIRDCQDILAEQDEVDLNCPKWLRNSWSASCGDQT</sequence>
<name>A0A382I8U2_9ZZZZ</name>
<evidence type="ECO:0000259" key="2">
    <source>
        <dbReference type="Pfam" id="PF01029"/>
    </source>
</evidence>
<proteinExistence type="predicted"/>
<feature type="domain" description="NusB/RsmB/TIM44" evidence="2">
    <location>
        <begin position="8"/>
        <end position="132"/>
    </location>
</feature>
<dbReference type="InterPro" id="IPR006027">
    <property type="entry name" value="NusB_RsmB_TIM44"/>
</dbReference>
<dbReference type="Pfam" id="PF01029">
    <property type="entry name" value="NusB"/>
    <property type="match status" value="1"/>
</dbReference>
<dbReference type="InterPro" id="IPR035926">
    <property type="entry name" value="NusB-like_sf"/>
</dbReference>
<keyword evidence="1" id="KW-0694">RNA-binding</keyword>
<dbReference type="Gene3D" id="1.10.940.10">
    <property type="entry name" value="NusB-like"/>
    <property type="match status" value="1"/>
</dbReference>
<dbReference type="GO" id="GO:0003723">
    <property type="term" value="F:RNA binding"/>
    <property type="evidence" value="ECO:0007669"/>
    <property type="project" value="UniProtKB-KW"/>
</dbReference>
<dbReference type="GO" id="GO:0006355">
    <property type="term" value="P:regulation of DNA-templated transcription"/>
    <property type="evidence" value="ECO:0007669"/>
    <property type="project" value="InterPro"/>
</dbReference>
<gene>
    <name evidence="3" type="ORF">METZ01_LOCUS248998</name>
</gene>
<dbReference type="EMBL" id="UINC01065954">
    <property type="protein sequence ID" value="SVB96144.1"/>
    <property type="molecule type" value="Genomic_DNA"/>
</dbReference>
<feature type="non-terminal residue" evidence="3">
    <location>
        <position position="165"/>
    </location>
</feature>
<reference evidence="3" key="1">
    <citation type="submission" date="2018-05" db="EMBL/GenBank/DDBJ databases">
        <authorList>
            <person name="Lanie J.A."/>
            <person name="Ng W.-L."/>
            <person name="Kazmierczak K.M."/>
            <person name="Andrzejewski T.M."/>
            <person name="Davidsen T.M."/>
            <person name="Wayne K.J."/>
            <person name="Tettelin H."/>
            <person name="Glass J.I."/>
            <person name="Rusch D."/>
            <person name="Podicherti R."/>
            <person name="Tsui H.-C.T."/>
            <person name="Winkler M.E."/>
        </authorList>
    </citation>
    <scope>NUCLEOTIDE SEQUENCE</scope>
</reference>
<dbReference type="AlphaFoldDB" id="A0A382I8U2"/>
<accession>A0A382I8U2</accession>
<dbReference type="SUPFAM" id="SSF48013">
    <property type="entry name" value="NusB-like"/>
    <property type="match status" value="1"/>
</dbReference>
<organism evidence="3">
    <name type="scientific">marine metagenome</name>
    <dbReference type="NCBI Taxonomy" id="408172"/>
    <lineage>
        <taxon>unclassified sequences</taxon>
        <taxon>metagenomes</taxon>
        <taxon>ecological metagenomes</taxon>
    </lineage>
</organism>
<evidence type="ECO:0000313" key="3">
    <source>
        <dbReference type="EMBL" id="SVB96144.1"/>
    </source>
</evidence>
<evidence type="ECO:0000256" key="1">
    <source>
        <dbReference type="ARBA" id="ARBA00022884"/>
    </source>
</evidence>
<protein>
    <recommendedName>
        <fullName evidence="2">NusB/RsmB/TIM44 domain-containing protein</fullName>
    </recommendedName>
</protein>